<protein>
    <submittedName>
        <fullName evidence="1">Uncharacterized protein</fullName>
    </submittedName>
</protein>
<dbReference type="GeneID" id="26523103"/>
<evidence type="ECO:0000313" key="2">
    <source>
        <dbReference type="Proteomes" id="UP000203990"/>
    </source>
</evidence>
<dbReference type="EMBL" id="KT934943">
    <property type="protein sequence ID" value="ALM02524.1"/>
    <property type="molecule type" value="Genomic_DNA"/>
</dbReference>
<reference evidence="1 2" key="1">
    <citation type="submission" date="2015-10" db="EMBL/GenBank/DDBJ databases">
        <title>Complete genome sequence of Klebsiella pneumoniae bacteriophage vB_KpnM_KB57.</title>
        <authorList>
            <person name="Volozhantsev N.V."/>
            <person name="Popova A.V."/>
            <person name="Krasilnikova V.M."/>
            <person name="Bogun A.G."/>
        </authorList>
    </citation>
    <scope>NUCLEOTIDE SEQUENCE [LARGE SCALE GENOMIC DNA]</scope>
</reference>
<organism evidence="1 2">
    <name type="scientific">Klebsiella phage vB_KpnM_KB57</name>
    <dbReference type="NCBI Taxonomy" id="1719140"/>
    <lineage>
        <taxon>Viruses</taxon>
        <taxon>Duplodnaviria</taxon>
        <taxon>Heunggongvirae</taxon>
        <taxon>Uroviricota</taxon>
        <taxon>Caudoviricetes</taxon>
        <taxon>Vequintavirinae</taxon>
        <taxon>Mydovirus</taxon>
        <taxon>Mydovirus KB57</taxon>
    </lineage>
</organism>
<dbReference type="RefSeq" id="YP_009187750.1">
    <property type="nucleotide sequence ID" value="NC_028659.1"/>
</dbReference>
<keyword evidence="2" id="KW-1185">Reference proteome</keyword>
<proteinExistence type="predicted"/>
<dbReference type="KEGG" id="vg:26523103"/>
<gene>
    <name evidence="1" type="ORF">KB57_137</name>
</gene>
<dbReference type="Proteomes" id="UP000203990">
    <property type="component" value="Segment"/>
</dbReference>
<name>A0A0S1S5K5_9CAUD</name>
<dbReference type="OrthoDB" id="35595at10239"/>
<accession>A0A0S1S5K5</accession>
<sequence length="115" mass="12736">MDSANFESVVYDPSKLVVTFGGERVVGFSSDMKISISRRLHGVAKAKIYLQATSPWVLKLKQALGHPARVEAAYPVFGSLSESMRFVGDLVVKGYDVDYTSEIPVFTFLLESEKQ</sequence>
<evidence type="ECO:0000313" key="1">
    <source>
        <dbReference type="EMBL" id="ALM02524.1"/>
    </source>
</evidence>